<evidence type="ECO:0000259" key="4">
    <source>
        <dbReference type="PROSITE" id="PS50932"/>
    </source>
</evidence>
<dbReference type="CDD" id="cd01392">
    <property type="entry name" value="HTH_LacI"/>
    <property type="match status" value="1"/>
</dbReference>
<sequence>MTATIKDVARLAEVSISTVSRVINDSKPVSPEARRRVLKAIEDLGYKPNEVARSLVTKKSNLIGVIVDDIGNSYVANIVRGIEEIGRMYNYDILLCSSYGDRQIETKFIQVLTTKQVEGIILVSEIVNHEVINNINEYKIPFVYLNRYYDIVDMPTVSMDYTQASKQMMNHLIELGHKKILYITQSMDNDLTIEKRKIKGYMDSINSINEGPHIYEVNGHRISFGYEIGEEVKELVNQNEITAIFCCQDEIAIGLMNYFADNNIKIPDDISIAGFGDITLASIYRPKLTTIREPYYDIGAVAIRRILKVISGEHIEEKSINLPIQLVIRESTKKINK</sequence>
<dbReference type="Pfam" id="PF13377">
    <property type="entry name" value="Peripla_BP_3"/>
    <property type="match status" value="1"/>
</dbReference>
<dbReference type="PANTHER" id="PTHR30146:SF149">
    <property type="entry name" value="HTH-TYPE TRANSCRIPTIONAL REGULATOR EBGR"/>
    <property type="match status" value="1"/>
</dbReference>
<comment type="caution">
    <text evidence="5">The sequence shown here is derived from an EMBL/GenBank/DDBJ whole genome shotgun (WGS) entry which is preliminary data.</text>
</comment>
<protein>
    <submittedName>
        <fullName evidence="5">LacI family DNA-binding transcriptional regulator</fullName>
    </submittedName>
</protein>
<dbReference type="SUPFAM" id="SSF47413">
    <property type="entry name" value="lambda repressor-like DNA-binding domains"/>
    <property type="match status" value="1"/>
</dbReference>
<name>A0A926IKX4_9FIRM</name>
<dbReference type="FunFam" id="1.10.260.40:FF:000002">
    <property type="entry name" value="HTH-type transcriptional repressor PurR"/>
    <property type="match status" value="1"/>
</dbReference>
<evidence type="ECO:0000256" key="1">
    <source>
        <dbReference type="ARBA" id="ARBA00023015"/>
    </source>
</evidence>
<evidence type="ECO:0000256" key="3">
    <source>
        <dbReference type="ARBA" id="ARBA00023163"/>
    </source>
</evidence>
<dbReference type="PRINTS" id="PR00036">
    <property type="entry name" value="HTHLACI"/>
</dbReference>
<dbReference type="PROSITE" id="PS00356">
    <property type="entry name" value="HTH_LACI_1"/>
    <property type="match status" value="1"/>
</dbReference>
<dbReference type="AlphaFoldDB" id="A0A926IKX4"/>
<feature type="domain" description="HTH lacI-type" evidence="4">
    <location>
        <begin position="3"/>
        <end position="57"/>
    </location>
</feature>
<dbReference type="GO" id="GO:0000976">
    <property type="term" value="F:transcription cis-regulatory region binding"/>
    <property type="evidence" value="ECO:0007669"/>
    <property type="project" value="TreeGrafter"/>
</dbReference>
<keyword evidence="3" id="KW-0804">Transcription</keyword>
<evidence type="ECO:0000313" key="6">
    <source>
        <dbReference type="Proteomes" id="UP000601171"/>
    </source>
</evidence>
<dbReference type="CDD" id="cd06267">
    <property type="entry name" value="PBP1_LacI_sugar_binding-like"/>
    <property type="match status" value="1"/>
</dbReference>
<organism evidence="5 6">
    <name type="scientific">Paratissierella segnis</name>
    <dbReference type="NCBI Taxonomy" id="2763679"/>
    <lineage>
        <taxon>Bacteria</taxon>
        <taxon>Bacillati</taxon>
        <taxon>Bacillota</taxon>
        <taxon>Tissierellia</taxon>
        <taxon>Tissierellales</taxon>
        <taxon>Tissierellaceae</taxon>
        <taxon>Paratissierella</taxon>
    </lineage>
</organism>
<evidence type="ECO:0000256" key="2">
    <source>
        <dbReference type="ARBA" id="ARBA00023125"/>
    </source>
</evidence>
<dbReference type="RefSeq" id="WP_262430217.1">
    <property type="nucleotide sequence ID" value="NZ_JACRTG010000026.1"/>
</dbReference>
<dbReference type="InterPro" id="IPR028082">
    <property type="entry name" value="Peripla_BP_I"/>
</dbReference>
<dbReference type="Gene3D" id="3.40.50.2300">
    <property type="match status" value="2"/>
</dbReference>
<accession>A0A926IKX4</accession>
<keyword evidence="1" id="KW-0805">Transcription regulation</keyword>
<dbReference type="InterPro" id="IPR000843">
    <property type="entry name" value="HTH_LacI"/>
</dbReference>
<gene>
    <name evidence="5" type="ORF">H8707_11110</name>
</gene>
<keyword evidence="2 5" id="KW-0238">DNA-binding</keyword>
<keyword evidence="6" id="KW-1185">Reference proteome</keyword>
<dbReference type="InterPro" id="IPR010982">
    <property type="entry name" value="Lambda_DNA-bd_dom_sf"/>
</dbReference>
<dbReference type="EMBL" id="JACRTG010000026">
    <property type="protein sequence ID" value="MBC8588765.1"/>
    <property type="molecule type" value="Genomic_DNA"/>
</dbReference>
<reference evidence="5" key="1">
    <citation type="submission" date="2020-08" db="EMBL/GenBank/DDBJ databases">
        <title>Genome public.</title>
        <authorList>
            <person name="Liu C."/>
            <person name="Sun Q."/>
        </authorList>
    </citation>
    <scope>NUCLEOTIDE SEQUENCE</scope>
    <source>
        <strain evidence="5">BX21</strain>
    </source>
</reference>
<evidence type="ECO:0000313" key="5">
    <source>
        <dbReference type="EMBL" id="MBC8588765.1"/>
    </source>
</evidence>
<dbReference type="SUPFAM" id="SSF53822">
    <property type="entry name" value="Periplasmic binding protein-like I"/>
    <property type="match status" value="1"/>
</dbReference>
<dbReference type="SMART" id="SM00354">
    <property type="entry name" value="HTH_LACI"/>
    <property type="match status" value="1"/>
</dbReference>
<dbReference type="PROSITE" id="PS50932">
    <property type="entry name" value="HTH_LACI_2"/>
    <property type="match status" value="1"/>
</dbReference>
<dbReference type="Gene3D" id="1.10.260.40">
    <property type="entry name" value="lambda repressor-like DNA-binding domains"/>
    <property type="match status" value="1"/>
</dbReference>
<proteinExistence type="predicted"/>
<dbReference type="InterPro" id="IPR046335">
    <property type="entry name" value="LacI/GalR-like_sensor"/>
</dbReference>
<dbReference type="GO" id="GO:0003700">
    <property type="term" value="F:DNA-binding transcription factor activity"/>
    <property type="evidence" value="ECO:0007669"/>
    <property type="project" value="TreeGrafter"/>
</dbReference>
<dbReference type="Proteomes" id="UP000601171">
    <property type="component" value="Unassembled WGS sequence"/>
</dbReference>
<dbReference type="PANTHER" id="PTHR30146">
    <property type="entry name" value="LACI-RELATED TRANSCRIPTIONAL REPRESSOR"/>
    <property type="match status" value="1"/>
</dbReference>
<dbReference type="Pfam" id="PF00356">
    <property type="entry name" value="LacI"/>
    <property type="match status" value="1"/>
</dbReference>